<proteinExistence type="predicted"/>
<sequence length="51" mass="5314">MAGLIGAAGALVTLLLPNQTQGGPLPELLAWFAVPLMFGAWNALLARYAYA</sequence>
<organism evidence="2 3">
    <name type="scientific">Pseudomonas syringae pv. aptata</name>
    <dbReference type="NCBI Taxonomy" id="83167"/>
    <lineage>
        <taxon>Bacteria</taxon>
        <taxon>Pseudomonadati</taxon>
        <taxon>Pseudomonadota</taxon>
        <taxon>Gammaproteobacteria</taxon>
        <taxon>Pseudomonadales</taxon>
        <taxon>Pseudomonadaceae</taxon>
        <taxon>Pseudomonas</taxon>
        <taxon>Pseudomonas syringae</taxon>
    </lineage>
</organism>
<comment type="caution">
    <text evidence="2">The sequence shown here is derived from an EMBL/GenBank/DDBJ whole genome shotgun (WGS) entry which is preliminary data.</text>
</comment>
<accession>A0A3M5WJI1</accession>
<evidence type="ECO:0000256" key="1">
    <source>
        <dbReference type="SAM" id="Phobius"/>
    </source>
</evidence>
<dbReference type="EMBL" id="RBUF01000564">
    <property type="protein sequence ID" value="RMU69815.1"/>
    <property type="molecule type" value="Genomic_DNA"/>
</dbReference>
<dbReference type="AlphaFoldDB" id="A0A3M5WJI1"/>
<dbReference type="Proteomes" id="UP000274315">
    <property type="component" value="Unassembled WGS sequence"/>
</dbReference>
<reference evidence="2 3" key="1">
    <citation type="submission" date="2018-08" db="EMBL/GenBank/DDBJ databases">
        <title>Recombination of ecologically and evolutionarily significant loci maintains genetic cohesion in the Pseudomonas syringae species complex.</title>
        <authorList>
            <person name="Dillon M."/>
            <person name="Thakur S."/>
            <person name="Almeida R.N.D."/>
            <person name="Weir B.S."/>
            <person name="Guttman D.S."/>
        </authorList>
    </citation>
    <scope>NUCLEOTIDE SEQUENCE [LARGE SCALE GENOMIC DNA]</scope>
    <source>
        <strain evidence="2 3">ICMP 11935</strain>
    </source>
</reference>
<protein>
    <submittedName>
        <fullName evidence="2">Membrane protein PslK</fullName>
    </submittedName>
</protein>
<feature type="transmembrane region" description="Helical" evidence="1">
    <location>
        <begin position="32"/>
        <end position="50"/>
    </location>
</feature>
<evidence type="ECO:0000313" key="2">
    <source>
        <dbReference type="EMBL" id="RMU69815.1"/>
    </source>
</evidence>
<keyword evidence="1" id="KW-1133">Transmembrane helix</keyword>
<keyword evidence="1" id="KW-0472">Membrane</keyword>
<name>A0A3M5WJI1_PSEAP</name>
<feature type="non-terminal residue" evidence="2">
    <location>
        <position position="51"/>
    </location>
</feature>
<gene>
    <name evidence="2" type="ORF">ALP24_02854</name>
</gene>
<evidence type="ECO:0000313" key="3">
    <source>
        <dbReference type="Proteomes" id="UP000274315"/>
    </source>
</evidence>
<keyword evidence="1" id="KW-0812">Transmembrane</keyword>